<evidence type="ECO:0008006" key="3">
    <source>
        <dbReference type="Google" id="ProtNLM"/>
    </source>
</evidence>
<dbReference type="RefSeq" id="WP_358141041.1">
    <property type="nucleotide sequence ID" value="NZ_JBFALK010000030.1"/>
</dbReference>
<evidence type="ECO:0000313" key="2">
    <source>
        <dbReference type="Proteomes" id="UP001551675"/>
    </source>
</evidence>
<reference evidence="1 2" key="1">
    <citation type="submission" date="2024-06" db="EMBL/GenBank/DDBJ databases">
        <title>The Natural Products Discovery Center: Release of the First 8490 Sequenced Strains for Exploring Actinobacteria Biosynthetic Diversity.</title>
        <authorList>
            <person name="Kalkreuter E."/>
            <person name="Kautsar S.A."/>
            <person name="Yang D."/>
            <person name="Bader C.D."/>
            <person name="Teijaro C.N."/>
            <person name="Fluegel L."/>
            <person name="Davis C.M."/>
            <person name="Simpson J.R."/>
            <person name="Lauterbach L."/>
            <person name="Steele A.D."/>
            <person name="Gui C."/>
            <person name="Meng S."/>
            <person name="Li G."/>
            <person name="Viehrig K."/>
            <person name="Ye F."/>
            <person name="Su P."/>
            <person name="Kiefer A.F."/>
            <person name="Nichols A."/>
            <person name="Cepeda A.J."/>
            <person name="Yan W."/>
            <person name="Fan B."/>
            <person name="Jiang Y."/>
            <person name="Adhikari A."/>
            <person name="Zheng C.-J."/>
            <person name="Schuster L."/>
            <person name="Cowan T.M."/>
            <person name="Smanski M.J."/>
            <person name="Chevrette M.G."/>
            <person name="De Carvalho L.P.S."/>
            <person name="Shen B."/>
        </authorList>
    </citation>
    <scope>NUCLEOTIDE SEQUENCE [LARGE SCALE GENOMIC DNA]</scope>
    <source>
        <strain evidence="1 2">NPDC050100</strain>
    </source>
</reference>
<dbReference type="SUPFAM" id="SSF53474">
    <property type="entry name" value="alpha/beta-Hydrolases"/>
    <property type="match status" value="1"/>
</dbReference>
<protein>
    <recommendedName>
        <fullName evidence="3">Serine peptidase</fullName>
    </recommendedName>
</protein>
<gene>
    <name evidence="1" type="ORF">AB0I59_38100</name>
</gene>
<proteinExistence type="predicted"/>
<organism evidence="1 2">
    <name type="scientific">Microtetraspora glauca</name>
    <dbReference type="NCBI Taxonomy" id="1996"/>
    <lineage>
        <taxon>Bacteria</taxon>
        <taxon>Bacillati</taxon>
        <taxon>Actinomycetota</taxon>
        <taxon>Actinomycetes</taxon>
        <taxon>Streptosporangiales</taxon>
        <taxon>Streptosporangiaceae</taxon>
        <taxon>Microtetraspora</taxon>
    </lineage>
</organism>
<accession>A0ABV3GS36</accession>
<comment type="caution">
    <text evidence="1">The sequence shown here is derived from an EMBL/GenBank/DDBJ whole genome shotgun (WGS) entry which is preliminary data.</text>
</comment>
<keyword evidence="2" id="KW-1185">Reference proteome</keyword>
<name>A0ABV3GS36_MICGL</name>
<dbReference type="InterPro" id="IPR029058">
    <property type="entry name" value="AB_hydrolase_fold"/>
</dbReference>
<sequence length="277" mass="30516">MTTIVGVHGIGKYHYYQEAGGSPGRAAETMRLKWNGYLDKGLRGGAPYGGADYFSEIAYYAHHLRRTAPAPVRQMAPDAKLVFSDWAKQLDGRLPSQAGETLTGIAHRLAEWLLGRLGDQAVRFAEDFCPEVAAYLGGGDPRTKARDTVADVIRRRQPRVVVAHSLGSVVAYEAFWAHPDLSTELLVTLGSPLAMRNVVFERLLPVPVHGRGARPPGVGRWINIADKDDIAAIPPGLRDHFEGIERDVACNIDWLDFHTVRNYLGCGSANDYLRPYV</sequence>
<dbReference type="EMBL" id="JBFALK010000030">
    <property type="protein sequence ID" value="MEV0974443.1"/>
    <property type="molecule type" value="Genomic_DNA"/>
</dbReference>
<evidence type="ECO:0000313" key="1">
    <source>
        <dbReference type="EMBL" id="MEV0974443.1"/>
    </source>
</evidence>
<dbReference type="Proteomes" id="UP001551675">
    <property type="component" value="Unassembled WGS sequence"/>
</dbReference>